<dbReference type="AlphaFoldDB" id="A0A0L6VB70"/>
<gene>
    <name evidence="2" type="ORF">VP01_2181g2</name>
</gene>
<protein>
    <submittedName>
        <fullName evidence="2">Uncharacterized protein</fullName>
    </submittedName>
</protein>
<organism evidence="2 3">
    <name type="scientific">Puccinia sorghi</name>
    <dbReference type="NCBI Taxonomy" id="27349"/>
    <lineage>
        <taxon>Eukaryota</taxon>
        <taxon>Fungi</taxon>
        <taxon>Dikarya</taxon>
        <taxon>Basidiomycota</taxon>
        <taxon>Pucciniomycotina</taxon>
        <taxon>Pucciniomycetes</taxon>
        <taxon>Pucciniales</taxon>
        <taxon>Pucciniaceae</taxon>
        <taxon>Puccinia</taxon>
    </lineage>
</organism>
<feature type="region of interest" description="Disordered" evidence="1">
    <location>
        <begin position="13"/>
        <end position="38"/>
    </location>
</feature>
<name>A0A0L6VB70_9BASI</name>
<evidence type="ECO:0000256" key="1">
    <source>
        <dbReference type="SAM" id="MobiDB-lite"/>
    </source>
</evidence>
<feature type="region of interest" description="Disordered" evidence="1">
    <location>
        <begin position="715"/>
        <end position="739"/>
    </location>
</feature>
<sequence>MVAIKKGFAQLSLSRTSSQPAASRDPHDSLQSPAEQIALPGIIRRPTCNEDYYLSDEELISARSKPFGSTLPPLNESKLKPAHSINLQVVSNGHGNNSASNNPSAKASTFNSGKISVPSKAHVLASSTPTALTASGHTTPVVSQPAIHKHLISNLRGVSGKTSAALTRNATPVNSVSHSPPLVGVPGALLAPPNPIALHQLEASYVIFPSSGENGLAWNGRGAPKPNAVVEVVEALKHELEVCSCDLYIFRSLFRTVAVPALTVFAGRLDSLPILPANEKSTLYIPKSTKDADQSLPIALRYNLEVVRCAWSAYSLVRGILKTNEWGPEVTKVLRDGLTPFLSKMDAIIQQLMGPYLLEIKKQVTGCILKYAPSESAPLPATKGHLSTITQSIPSLGGYGTWITAAHPHHEPLRELINLLEGVRKVLLVKLACGSESHRWMVSVATQAVWKGMLVFATCAFSLATQTPQRSRASQAASATPPTIDSSSAALALKGARHILHPGKRSPSPPPKPDFHALHHELTNNLKVFLVAISDFVKDIAGLDPCSTSTGSSKCAGECGLCAQGFFLVNPGDGGDLVREAMDEALEAFSALHLVASALLQPERLRSSLIACVDTVKTLSSSLATTGKEGDTQPPCPTLTLALKELPPLILLHLIASRISKESGFRLPHEVWGMSWSDYQEELTGFVAAERWLPEVAHEMAQEVRRIQRLRQKTLEKAAARSSPSTDHKGPSDSTSVSSASDLRAVDDVEWVNLLLLSIQVLVAC</sequence>
<evidence type="ECO:0000313" key="2">
    <source>
        <dbReference type="EMBL" id="KNZ57350.1"/>
    </source>
</evidence>
<dbReference type="STRING" id="27349.A0A0L6VB70"/>
<feature type="region of interest" description="Disordered" evidence="1">
    <location>
        <begin position="91"/>
        <end position="112"/>
    </location>
</feature>
<feature type="compositionally biased region" description="Low complexity" evidence="1">
    <location>
        <begin position="91"/>
        <end position="108"/>
    </location>
</feature>
<dbReference type="VEuPathDB" id="FungiDB:VP01_2181g2"/>
<comment type="caution">
    <text evidence="2">The sequence shown here is derived from an EMBL/GenBank/DDBJ whole genome shotgun (WGS) entry which is preliminary data.</text>
</comment>
<dbReference type="OrthoDB" id="1734943at2759"/>
<accession>A0A0L6VB70</accession>
<proteinExistence type="predicted"/>
<dbReference type="EMBL" id="LAVV01007038">
    <property type="protein sequence ID" value="KNZ57350.1"/>
    <property type="molecule type" value="Genomic_DNA"/>
</dbReference>
<keyword evidence="3" id="KW-1185">Reference proteome</keyword>
<dbReference type="Proteomes" id="UP000037035">
    <property type="component" value="Unassembled WGS sequence"/>
</dbReference>
<reference evidence="2 3" key="1">
    <citation type="submission" date="2015-08" db="EMBL/GenBank/DDBJ databases">
        <title>Next Generation Sequencing and Analysis of the Genome of Puccinia sorghi L Schw, the Causal Agent of Maize Common Rust.</title>
        <authorList>
            <person name="Rochi L."/>
            <person name="Burguener G."/>
            <person name="Darino M."/>
            <person name="Turjanski A."/>
            <person name="Kreff E."/>
            <person name="Dieguez M.J."/>
            <person name="Sacco F."/>
        </authorList>
    </citation>
    <scope>NUCLEOTIDE SEQUENCE [LARGE SCALE GENOMIC DNA]</scope>
    <source>
        <strain evidence="2 3">RO10H11247</strain>
    </source>
</reference>
<evidence type="ECO:0000313" key="3">
    <source>
        <dbReference type="Proteomes" id="UP000037035"/>
    </source>
</evidence>